<evidence type="ECO:0000256" key="1">
    <source>
        <dbReference type="SAM" id="Phobius"/>
    </source>
</evidence>
<feature type="transmembrane region" description="Helical" evidence="1">
    <location>
        <begin position="73"/>
        <end position="91"/>
    </location>
</feature>
<dbReference type="RefSeq" id="WP_198577436.1">
    <property type="nucleotide sequence ID" value="NZ_JADWOX010000013.1"/>
</dbReference>
<keyword evidence="1" id="KW-1133">Transmembrane helix</keyword>
<keyword evidence="1" id="KW-0472">Membrane</keyword>
<evidence type="ECO:0000313" key="2">
    <source>
        <dbReference type="EMBL" id="MBI1685533.1"/>
    </source>
</evidence>
<evidence type="ECO:0000313" key="3">
    <source>
        <dbReference type="Proteomes" id="UP000639859"/>
    </source>
</evidence>
<name>A0ABS0T0X6_9CAUL</name>
<reference evidence="2 3" key="1">
    <citation type="submission" date="2020-11" db="EMBL/GenBank/DDBJ databases">
        <title>genome sequence of strain KACC 18849.</title>
        <authorList>
            <person name="Gao J."/>
            <person name="Zhang X."/>
        </authorList>
    </citation>
    <scope>NUCLEOTIDE SEQUENCE [LARGE SCALE GENOMIC DNA]</scope>
    <source>
        <strain evidence="2 3">KACC 18849</strain>
    </source>
</reference>
<feature type="transmembrane region" description="Helical" evidence="1">
    <location>
        <begin position="129"/>
        <end position="147"/>
    </location>
</feature>
<accession>A0ABS0T0X6</accession>
<feature type="transmembrane region" description="Helical" evidence="1">
    <location>
        <begin position="98"/>
        <end position="117"/>
    </location>
</feature>
<proteinExistence type="predicted"/>
<keyword evidence="1" id="KW-0812">Transmembrane</keyword>
<protein>
    <submittedName>
        <fullName evidence="2">Uncharacterized protein</fullName>
    </submittedName>
</protein>
<feature type="transmembrane region" description="Helical" evidence="1">
    <location>
        <begin position="20"/>
        <end position="42"/>
    </location>
</feature>
<comment type="caution">
    <text evidence="2">The sequence shown here is derived from an EMBL/GenBank/DDBJ whole genome shotgun (WGS) entry which is preliminary data.</text>
</comment>
<gene>
    <name evidence="2" type="ORF">I4Q42_17830</name>
</gene>
<keyword evidence="3" id="KW-1185">Reference proteome</keyword>
<organism evidence="2 3">
    <name type="scientific">Caulobacter hibisci</name>
    <dbReference type="NCBI Taxonomy" id="2035993"/>
    <lineage>
        <taxon>Bacteria</taxon>
        <taxon>Pseudomonadati</taxon>
        <taxon>Pseudomonadota</taxon>
        <taxon>Alphaproteobacteria</taxon>
        <taxon>Caulobacterales</taxon>
        <taxon>Caulobacteraceae</taxon>
        <taxon>Caulobacter</taxon>
    </lineage>
</organism>
<dbReference type="EMBL" id="JADWOX010000013">
    <property type="protein sequence ID" value="MBI1685533.1"/>
    <property type="molecule type" value="Genomic_DNA"/>
</dbReference>
<dbReference type="Proteomes" id="UP000639859">
    <property type="component" value="Unassembled WGS sequence"/>
</dbReference>
<sequence>MTAQAEMSAGSAKRPLAHALLWFPLGWALTAFVLLWVCTWAYTIRTERMLIRMADVGYVIWTSPFGLLSFPWAAPPLFLAALPLGLVSWRVSEARGALLYLLAVTAAGAATGSLAFAVDWLAPDEPRPLAAGLFAGIGGVAALICAIRTRWPPQRRDAPIAV</sequence>